<dbReference type="EMBL" id="LSRQ01000343">
    <property type="protein sequence ID" value="OAY83417.1"/>
    <property type="molecule type" value="Genomic_DNA"/>
</dbReference>
<name>A0A199W1S4_ANACO</name>
<organism evidence="2 3">
    <name type="scientific">Ananas comosus</name>
    <name type="common">Pineapple</name>
    <name type="synonym">Ananas ananas</name>
    <dbReference type="NCBI Taxonomy" id="4615"/>
    <lineage>
        <taxon>Eukaryota</taxon>
        <taxon>Viridiplantae</taxon>
        <taxon>Streptophyta</taxon>
        <taxon>Embryophyta</taxon>
        <taxon>Tracheophyta</taxon>
        <taxon>Spermatophyta</taxon>
        <taxon>Magnoliopsida</taxon>
        <taxon>Liliopsida</taxon>
        <taxon>Poales</taxon>
        <taxon>Bromeliaceae</taxon>
        <taxon>Bromelioideae</taxon>
        <taxon>Ananas</taxon>
    </lineage>
</organism>
<evidence type="ECO:0000256" key="1">
    <source>
        <dbReference type="SAM" id="MobiDB-lite"/>
    </source>
</evidence>
<sequence>MAPLTSSSSSSSSPRFLSFLNSTPQALLQRQQKNKKKVTKTAIFKTALDGLNFVLRDECISMKTSPTLLTIFALMMIFQKAPADGIGAQEDALVFTLQGVKTNEHALPRKYLHFRVNSKDDAENKLDIKSLVRNTEKNPVDSATSHVQEATSNGSNSTNGDAANNNGNATDFRPSSISVDNSHRRPTINNLCDWSPVPCH</sequence>
<dbReference type="Proteomes" id="UP000092600">
    <property type="component" value="Unassembled WGS sequence"/>
</dbReference>
<protein>
    <submittedName>
        <fullName evidence="2">Uncharacterized protein</fullName>
    </submittedName>
</protein>
<reference evidence="2 3" key="1">
    <citation type="journal article" date="2016" name="DNA Res.">
        <title>The draft genome of MD-2 pineapple using hybrid error correction of long reads.</title>
        <authorList>
            <person name="Redwan R.M."/>
            <person name="Saidin A."/>
            <person name="Kumar S.V."/>
        </authorList>
    </citation>
    <scope>NUCLEOTIDE SEQUENCE [LARGE SCALE GENOMIC DNA]</scope>
    <source>
        <strain evidence="3">cv. MD2</strain>
        <tissue evidence="2">Leaf</tissue>
    </source>
</reference>
<comment type="caution">
    <text evidence="2">The sequence shown here is derived from an EMBL/GenBank/DDBJ whole genome shotgun (WGS) entry which is preliminary data.</text>
</comment>
<accession>A0A199W1S4</accession>
<evidence type="ECO:0000313" key="3">
    <source>
        <dbReference type="Proteomes" id="UP000092600"/>
    </source>
</evidence>
<proteinExistence type="predicted"/>
<dbReference type="AlphaFoldDB" id="A0A199W1S4"/>
<feature type="compositionally biased region" description="Low complexity" evidence="1">
    <location>
        <begin position="151"/>
        <end position="171"/>
    </location>
</feature>
<gene>
    <name evidence="2" type="ORF">ACMD2_19021</name>
</gene>
<feature type="compositionally biased region" description="Polar residues" evidence="1">
    <location>
        <begin position="141"/>
        <end position="150"/>
    </location>
</feature>
<evidence type="ECO:0000313" key="2">
    <source>
        <dbReference type="EMBL" id="OAY83417.1"/>
    </source>
</evidence>
<feature type="region of interest" description="Disordered" evidence="1">
    <location>
        <begin position="132"/>
        <end position="189"/>
    </location>
</feature>